<evidence type="ECO:0000256" key="1">
    <source>
        <dbReference type="ARBA" id="ARBA00005582"/>
    </source>
</evidence>
<dbReference type="PANTHER" id="PTHR43736">
    <property type="entry name" value="ADP-RIBOSE PYROPHOSPHATASE"/>
    <property type="match status" value="1"/>
</dbReference>
<name>A0A0C7HWD5_PARSO</name>
<dbReference type="OrthoDB" id="9787880at2"/>
<organism evidence="3 4">
    <name type="scientific">Paraclostridium sordellii</name>
    <name type="common">Clostridium sordellii</name>
    <dbReference type="NCBI Taxonomy" id="1505"/>
    <lineage>
        <taxon>Bacteria</taxon>
        <taxon>Bacillati</taxon>
        <taxon>Bacillota</taxon>
        <taxon>Clostridia</taxon>
        <taxon>Peptostreptococcales</taxon>
        <taxon>Peptostreptococcaceae</taxon>
        <taxon>Paraclostridium</taxon>
    </lineage>
</organism>
<dbReference type="CDD" id="cd03674">
    <property type="entry name" value="NUDIX_Hydrolase"/>
    <property type="match status" value="1"/>
</dbReference>
<evidence type="ECO:0000313" key="3">
    <source>
        <dbReference type="EMBL" id="CEQ02541.1"/>
    </source>
</evidence>
<dbReference type="PANTHER" id="PTHR43736:SF1">
    <property type="entry name" value="DIHYDRONEOPTERIN TRIPHOSPHATE DIPHOSPHATASE"/>
    <property type="match status" value="1"/>
</dbReference>
<dbReference type="InterPro" id="IPR000086">
    <property type="entry name" value="NUDIX_hydrolase_dom"/>
</dbReference>
<protein>
    <submittedName>
        <fullName evidence="3">Nudix domain protein</fullName>
    </submittedName>
</protein>
<reference evidence="3 4" key="1">
    <citation type="submission" date="2015-01" db="EMBL/GenBank/DDBJ databases">
        <authorList>
            <person name="Aslett A.Martin."/>
            <person name="De Silva Nishadi"/>
        </authorList>
    </citation>
    <scope>NUCLEOTIDE SEQUENCE [LARGE SCALE GENOMIC DNA]</scope>
    <source>
        <strain evidence="3 4">R28058</strain>
    </source>
</reference>
<dbReference type="AlphaFoldDB" id="A0A0C7HWD5"/>
<dbReference type="SUPFAM" id="SSF55811">
    <property type="entry name" value="Nudix"/>
    <property type="match status" value="1"/>
</dbReference>
<dbReference type="PROSITE" id="PS51462">
    <property type="entry name" value="NUDIX"/>
    <property type="match status" value="1"/>
</dbReference>
<dbReference type="EMBL" id="CEKZ01000003">
    <property type="protein sequence ID" value="CEQ02541.1"/>
    <property type="molecule type" value="Genomic_DNA"/>
</dbReference>
<evidence type="ECO:0000313" key="4">
    <source>
        <dbReference type="Proteomes" id="UP000049127"/>
    </source>
</evidence>
<feature type="domain" description="Nudix hydrolase" evidence="2">
    <location>
        <begin position="41"/>
        <end position="178"/>
    </location>
</feature>
<comment type="similarity">
    <text evidence="1">Belongs to the Nudix hydrolase family.</text>
</comment>
<dbReference type="InterPro" id="IPR015797">
    <property type="entry name" value="NUDIX_hydrolase-like_dom_sf"/>
</dbReference>
<evidence type="ECO:0000259" key="2">
    <source>
        <dbReference type="PROSITE" id="PS51462"/>
    </source>
</evidence>
<gene>
    <name evidence="3" type="ORF">R28058_02741</name>
</gene>
<proteinExistence type="inferred from homology"/>
<dbReference type="Pfam" id="PF00293">
    <property type="entry name" value="NUDIX"/>
    <property type="match status" value="1"/>
</dbReference>
<accession>A0A0C7HWD5</accession>
<dbReference type="Gene3D" id="3.90.79.10">
    <property type="entry name" value="Nucleoside Triphosphate Pyrophosphohydrolase"/>
    <property type="match status" value="1"/>
</dbReference>
<dbReference type="RefSeq" id="WP_055334879.1">
    <property type="nucleotide sequence ID" value="NZ_CDNF01000003.1"/>
</dbReference>
<dbReference type="Proteomes" id="UP000049127">
    <property type="component" value="Unassembled WGS sequence"/>
</dbReference>
<sequence length="185" mass="21215">MNFMEDIKKYEPINEQEINDKSLILKCINEYENILSRENKLCHMTSSGFIVNKNRDKVLMIHHNIYNSWGWTGGHADGDSDLLHVAIKEAIEETGLKNVIPITNEICSIEILPVSAHVKKGKYVSAHLHLSIAYILEADEREKVHIKADENSGVKWISMNQIESYVNEKHMISVYNKLIKKAKSL</sequence>